<reference evidence="2 3" key="1">
    <citation type="submission" date="2019-12" db="EMBL/GenBank/DDBJ databases">
        <title>Whole-genome analyses of novel actinobacteria.</title>
        <authorList>
            <person name="Sahin N."/>
            <person name="Saygin H."/>
        </authorList>
    </citation>
    <scope>NUCLEOTIDE SEQUENCE [LARGE SCALE GENOMIC DNA]</scope>
    <source>
        <strain evidence="2 3">KC615</strain>
    </source>
</reference>
<comment type="caution">
    <text evidence="2">The sequence shown here is derived from an EMBL/GenBank/DDBJ whole genome shotgun (WGS) entry which is preliminary data.</text>
</comment>
<keyword evidence="3" id="KW-1185">Reference proteome</keyword>
<dbReference type="Proteomes" id="UP000430692">
    <property type="component" value="Unassembled WGS sequence"/>
</dbReference>
<gene>
    <name evidence="2" type="ORF">GSM42_15045</name>
</gene>
<protein>
    <recommendedName>
        <fullName evidence="1">CD-NTase-associated protein 16 NUDIX domain-containing protein</fullName>
    </recommendedName>
</protein>
<sequence>MIRLSCAGFVILRDENGRYCLLVNENQLKRHGKKVLSPIGGGIAADQRGLDYLRSIGAVEFERDNDLRFKLPKRQLRKLKKWFVQRVDRELLPTREVEEELVDETKVLAKEDLEGMTVSFSGLRSTVGIASTTAGLIPSLLFAWRKSLRLR</sequence>
<organism evidence="2 3">
    <name type="scientific">Shimazuella alba</name>
    <dbReference type="NCBI Taxonomy" id="2690964"/>
    <lineage>
        <taxon>Bacteria</taxon>
        <taxon>Bacillati</taxon>
        <taxon>Bacillota</taxon>
        <taxon>Bacilli</taxon>
        <taxon>Bacillales</taxon>
        <taxon>Thermoactinomycetaceae</taxon>
        <taxon>Shimazuella</taxon>
    </lineage>
</organism>
<dbReference type="EMBL" id="WUUL01000011">
    <property type="protein sequence ID" value="MXQ55008.1"/>
    <property type="molecule type" value="Genomic_DNA"/>
</dbReference>
<evidence type="ECO:0000313" key="2">
    <source>
        <dbReference type="EMBL" id="MXQ55008.1"/>
    </source>
</evidence>
<dbReference type="AlphaFoldDB" id="A0A6I4VWL5"/>
<dbReference type="Pfam" id="PF18167">
    <property type="entry name" value="Sa_NUDIX"/>
    <property type="match status" value="1"/>
</dbReference>
<dbReference type="RefSeq" id="WP_160802364.1">
    <property type="nucleotide sequence ID" value="NZ_WUUL01000011.1"/>
</dbReference>
<accession>A0A6I4VWL5</accession>
<dbReference type="InterPro" id="IPR040829">
    <property type="entry name" value="Cap16_NUDIX"/>
</dbReference>
<proteinExistence type="predicted"/>
<name>A0A6I4VWL5_9BACL</name>
<evidence type="ECO:0000259" key="1">
    <source>
        <dbReference type="Pfam" id="PF18167"/>
    </source>
</evidence>
<feature type="domain" description="CD-NTase-associated protein 16 NUDIX" evidence="1">
    <location>
        <begin position="2"/>
        <end position="122"/>
    </location>
</feature>
<evidence type="ECO:0000313" key="3">
    <source>
        <dbReference type="Proteomes" id="UP000430692"/>
    </source>
</evidence>